<evidence type="ECO:0000256" key="3">
    <source>
        <dbReference type="ARBA" id="ARBA00022723"/>
    </source>
</evidence>
<evidence type="ECO:0000256" key="7">
    <source>
        <dbReference type="SAM" id="MobiDB-lite"/>
    </source>
</evidence>
<feature type="compositionally biased region" description="Low complexity" evidence="7">
    <location>
        <begin position="305"/>
        <end position="315"/>
    </location>
</feature>
<accession>A0AAW0CWV9</accession>
<dbReference type="CDD" id="cd09901">
    <property type="entry name" value="H3TH_FEN1-like"/>
    <property type="match status" value="1"/>
</dbReference>
<feature type="compositionally biased region" description="Pro residues" evidence="7">
    <location>
        <begin position="348"/>
        <end position="359"/>
    </location>
</feature>
<evidence type="ECO:0000313" key="11">
    <source>
        <dbReference type="Proteomes" id="UP001362999"/>
    </source>
</evidence>
<dbReference type="SUPFAM" id="SSF47807">
    <property type="entry name" value="5' to 3' exonuclease, C-terminal subdomain"/>
    <property type="match status" value="1"/>
</dbReference>
<feature type="compositionally biased region" description="Polar residues" evidence="7">
    <location>
        <begin position="256"/>
        <end position="265"/>
    </location>
</feature>
<dbReference type="Gene3D" id="1.10.150.20">
    <property type="entry name" value="5' to 3' exonuclease, C-terminal subdomain"/>
    <property type="match status" value="1"/>
</dbReference>
<feature type="domain" description="XPG-I" evidence="8">
    <location>
        <begin position="514"/>
        <end position="584"/>
    </location>
</feature>
<dbReference type="GO" id="GO:0046872">
    <property type="term" value="F:metal ion binding"/>
    <property type="evidence" value="ECO:0007669"/>
    <property type="project" value="UniProtKB-KW"/>
</dbReference>
<dbReference type="SMART" id="SM00279">
    <property type="entry name" value="HhH2"/>
    <property type="match status" value="1"/>
</dbReference>
<feature type="region of interest" description="Disordered" evidence="7">
    <location>
        <begin position="194"/>
        <end position="222"/>
    </location>
</feature>
<dbReference type="PANTHER" id="PTHR11081:SF9">
    <property type="entry name" value="FLAP ENDONUCLEASE 1"/>
    <property type="match status" value="1"/>
</dbReference>
<dbReference type="GO" id="GO:0005737">
    <property type="term" value="C:cytoplasm"/>
    <property type="evidence" value="ECO:0007669"/>
    <property type="project" value="TreeGrafter"/>
</dbReference>
<dbReference type="InterPro" id="IPR006085">
    <property type="entry name" value="XPG_DNA_repair_N"/>
</dbReference>
<reference evidence="10 11" key="1">
    <citation type="journal article" date="2024" name="J Genomics">
        <title>Draft genome sequencing and assembly of Favolaschia claudopus CIRM-BRFM 2984 isolated from oak limbs.</title>
        <authorList>
            <person name="Navarro D."/>
            <person name="Drula E."/>
            <person name="Chaduli D."/>
            <person name="Cazenave R."/>
            <person name="Ahrendt S."/>
            <person name="Wang J."/>
            <person name="Lipzen A."/>
            <person name="Daum C."/>
            <person name="Barry K."/>
            <person name="Grigoriev I.V."/>
            <person name="Favel A."/>
            <person name="Rosso M.N."/>
            <person name="Martin F."/>
        </authorList>
    </citation>
    <scope>NUCLEOTIDE SEQUENCE [LARGE SCALE GENOMIC DNA]</scope>
    <source>
        <strain evidence="10 11">CIRM-BRFM 2984</strain>
    </source>
</reference>
<dbReference type="EMBL" id="JAWWNJ010000011">
    <property type="protein sequence ID" value="KAK7044631.1"/>
    <property type="molecule type" value="Genomic_DNA"/>
</dbReference>
<keyword evidence="5" id="KW-0378">Hydrolase</keyword>
<dbReference type="Pfam" id="PF00752">
    <property type="entry name" value="XPG_N"/>
    <property type="match status" value="1"/>
</dbReference>
<dbReference type="SMART" id="SM00484">
    <property type="entry name" value="XPGI"/>
    <property type="match status" value="1"/>
</dbReference>
<dbReference type="GO" id="GO:0003677">
    <property type="term" value="F:DNA binding"/>
    <property type="evidence" value="ECO:0007669"/>
    <property type="project" value="InterPro"/>
</dbReference>
<proteinExistence type="predicted"/>
<dbReference type="PANTHER" id="PTHR11081">
    <property type="entry name" value="FLAP ENDONUCLEASE FAMILY MEMBER"/>
    <property type="match status" value="1"/>
</dbReference>
<keyword evidence="11" id="KW-1185">Reference proteome</keyword>
<dbReference type="InterPro" id="IPR006086">
    <property type="entry name" value="XPG-I_dom"/>
</dbReference>
<dbReference type="SMART" id="SM00485">
    <property type="entry name" value="XPGN"/>
    <property type="match status" value="1"/>
</dbReference>
<dbReference type="AlphaFoldDB" id="A0AAW0CWV9"/>
<evidence type="ECO:0000256" key="1">
    <source>
        <dbReference type="ARBA" id="ARBA00001946"/>
    </source>
</evidence>
<evidence type="ECO:0000313" key="10">
    <source>
        <dbReference type="EMBL" id="KAK7044631.1"/>
    </source>
</evidence>
<feature type="domain" description="XPG N-terminal" evidence="9">
    <location>
        <begin position="1"/>
        <end position="100"/>
    </location>
</feature>
<name>A0AAW0CWV9_9AGAR</name>
<dbReference type="GO" id="GO:0006281">
    <property type="term" value="P:DNA repair"/>
    <property type="evidence" value="ECO:0007669"/>
    <property type="project" value="UniProtKB-ARBA"/>
</dbReference>
<dbReference type="InterPro" id="IPR029060">
    <property type="entry name" value="PIN-like_dom_sf"/>
</dbReference>
<dbReference type="PRINTS" id="PR00853">
    <property type="entry name" value="XPGRADSUPER"/>
</dbReference>
<dbReference type="GO" id="GO:0017108">
    <property type="term" value="F:5'-flap endonuclease activity"/>
    <property type="evidence" value="ECO:0007669"/>
    <property type="project" value="TreeGrafter"/>
</dbReference>
<organism evidence="10 11">
    <name type="scientific">Favolaschia claudopus</name>
    <dbReference type="NCBI Taxonomy" id="2862362"/>
    <lineage>
        <taxon>Eukaryota</taxon>
        <taxon>Fungi</taxon>
        <taxon>Dikarya</taxon>
        <taxon>Basidiomycota</taxon>
        <taxon>Agaricomycotina</taxon>
        <taxon>Agaricomycetes</taxon>
        <taxon>Agaricomycetidae</taxon>
        <taxon>Agaricales</taxon>
        <taxon>Marasmiineae</taxon>
        <taxon>Mycenaceae</taxon>
        <taxon>Favolaschia</taxon>
    </lineage>
</organism>
<feature type="compositionally biased region" description="Pro residues" evidence="7">
    <location>
        <begin position="316"/>
        <end position="336"/>
    </location>
</feature>
<sequence>MGILGLTPFLQKAFPEVVKQFPDRLRGFAGKKVVIDGTLITQRLHFAQVPHHYRHVLGWYNVVKELQDAGVSAICVFDGKERSSAKAREAERRREAKELALARGAIELDRVKRLQRLMDVVGRFRELDASQQERVSELLRQISSETRLPPSLMKLAPKGEAVNASTVLDVEELSLPEDTADALKVLDVEEISISEPIQPQEVPVEPDPDSVPPPPAISSPTQEELVSALIETVEHDTEVSIDAPSRRKKIVEESKISPSFPSSPLTGPPPASQSSEMPTVNVVERETLVPQPSLPSLARQPAAKPASTPESTRPSAPAPAPAAVSPLPPSSPPSPSIPSAGETLEPISPTPQAPSPSPPAADIEPISPNPLVPTTLSPLDRPFPTLSETPAAQVSVAPKLDVSTALTTLYLNFRESVHKLASLAPIIANTPQNTEADQREARVEYSMTKGQVQLTADEAQLWQDLAVFSTDEPPEVDKKLAELSLRANVMSQSYERRNNPPTNQTYDESKELLRSMGVPCIDTTGTYEAEALASSIVIQGFADYVVSEDTDVVAYDAPLLRNISNRNSPIMMLSGLEIRTALELDRSSFIDFALLLGTDFSQRIKNVGPVRALKFIRQHGSIERVIEVETKYTPRVPPPAYLAEVELARLVFRTLPPIPDEKQLEQGKDEQELSVILQRFGLGRLLMGNEDFGYEDALQGNYFSDDPSAY</sequence>
<dbReference type="InterPro" id="IPR006084">
    <property type="entry name" value="XPG/Rad2"/>
</dbReference>
<comment type="cofactor">
    <cofactor evidence="1">
        <name>Mg(2+)</name>
        <dbReference type="ChEBI" id="CHEBI:18420"/>
    </cofactor>
</comment>
<evidence type="ECO:0000256" key="4">
    <source>
        <dbReference type="ARBA" id="ARBA00022759"/>
    </source>
</evidence>
<evidence type="ECO:0000259" key="8">
    <source>
        <dbReference type="SMART" id="SM00484"/>
    </source>
</evidence>
<dbReference type="Proteomes" id="UP001362999">
    <property type="component" value="Unassembled WGS sequence"/>
</dbReference>
<dbReference type="InterPro" id="IPR036279">
    <property type="entry name" value="5-3_exonuclease_C_sf"/>
</dbReference>
<dbReference type="Pfam" id="PF00867">
    <property type="entry name" value="XPG_I"/>
    <property type="match status" value="1"/>
</dbReference>
<evidence type="ECO:0000256" key="2">
    <source>
        <dbReference type="ARBA" id="ARBA00022722"/>
    </source>
</evidence>
<dbReference type="SUPFAM" id="SSF88723">
    <property type="entry name" value="PIN domain-like"/>
    <property type="match status" value="1"/>
</dbReference>
<feature type="region of interest" description="Disordered" evidence="7">
    <location>
        <begin position="236"/>
        <end position="385"/>
    </location>
</feature>
<dbReference type="InterPro" id="IPR008918">
    <property type="entry name" value="HhH2"/>
</dbReference>
<keyword evidence="6" id="KW-0460">Magnesium</keyword>
<dbReference type="Gene3D" id="3.40.50.1010">
    <property type="entry name" value="5'-nuclease"/>
    <property type="match status" value="2"/>
</dbReference>
<dbReference type="GO" id="GO:0005634">
    <property type="term" value="C:nucleus"/>
    <property type="evidence" value="ECO:0007669"/>
    <property type="project" value="TreeGrafter"/>
</dbReference>
<protein>
    <submittedName>
        <fullName evidence="10">Flap endonuclease 1</fullName>
    </submittedName>
</protein>
<dbReference type="GO" id="GO:0008409">
    <property type="term" value="F:5'-3' exonuclease activity"/>
    <property type="evidence" value="ECO:0007669"/>
    <property type="project" value="TreeGrafter"/>
</dbReference>
<evidence type="ECO:0000256" key="6">
    <source>
        <dbReference type="ARBA" id="ARBA00022842"/>
    </source>
</evidence>
<evidence type="ECO:0000256" key="5">
    <source>
        <dbReference type="ARBA" id="ARBA00022801"/>
    </source>
</evidence>
<evidence type="ECO:0000259" key="9">
    <source>
        <dbReference type="SMART" id="SM00485"/>
    </source>
</evidence>
<keyword evidence="2" id="KW-0540">Nuclease</keyword>
<comment type="caution">
    <text evidence="10">The sequence shown here is derived from an EMBL/GenBank/DDBJ whole genome shotgun (WGS) entry which is preliminary data.</text>
</comment>
<gene>
    <name evidence="10" type="ORF">R3P38DRAFT_3346959</name>
</gene>
<keyword evidence="4 10" id="KW-0255">Endonuclease</keyword>
<keyword evidence="3" id="KW-0479">Metal-binding</keyword>